<name>A0AAV5UEU9_9BILA</name>
<organism evidence="4 5">
    <name type="scientific">Pristionchus entomophagus</name>
    <dbReference type="NCBI Taxonomy" id="358040"/>
    <lineage>
        <taxon>Eukaryota</taxon>
        <taxon>Metazoa</taxon>
        <taxon>Ecdysozoa</taxon>
        <taxon>Nematoda</taxon>
        <taxon>Chromadorea</taxon>
        <taxon>Rhabditida</taxon>
        <taxon>Rhabditina</taxon>
        <taxon>Diplogasteromorpha</taxon>
        <taxon>Diplogasteroidea</taxon>
        <taxon>Neodiplogasteridae</taxon>
        <taxon>Pristionchus</taxon>
    </lineage>
</organism>
<dbReference type="PANTHER" id="PTHR22991">
    <property type="entry name" value="PROTEIN CBG13490"/>
    <property type="match status" value="1"/>
</dbReference>
<accession>A0AAV5UEU9</accession>
<dbReference type="InterPro" id="IPR050976">
    <property type="entry name" value="Snaclec"/>
</dbReference>
<keyword evidence="2" id="KW-0732">Signal</keyword>
<feature type="chain" id="PRO_5043394606" description="C-type lectin domain-containing protein" evidence="2">
    <location>
        <begin position="18"/>
        <end position="403"/>
    </location>
</feature>
<dbReference type="Pfam" id="PF00059">
    <property type="entry name" value="Lectin_C"/>
    <property type="match status" value="2"/>
</dbReference>
<dbReference type="InterPro" id="IPR001304">
    <property type="entry name" value="C-type_lectin-like"/>
</dbReference>
<proteinExistence type="predicted"/>
<evidence type="ECO:0000256" key="1">
    <source>
        <dbReference type="ARBA" id="ARBA00023157"/>
    </source>
</evidence>
<keyword evidence="1" id="KW-1015">Disulfide bond</keyword>
<dbReference type="InterPro" id="IPR018378">
    <property type="entry name" value="C-type_lectin_CS"/>
</dbReference>
<dbReference type="CDD" id="cd00037">
    <property type="entry name" value="CLECT"/>
    <property type="match status" value="1"/>
</dbReference>
<dbReference type="InterPro" id="IPR016187">
    <property type="entry name" value="CTDL_fold"/>
</dbReference>
<reference evidence="4" key="1">
    <citation type="submission" date="2023-10" db="EMBL/GenBank/DDBJ databases">
        <title>Genome assembly of Pristionchus species.</title>
        <authorList>
            <person name="Yoshida K."/>
            <person name="Sommer R.J."/>
        </authorList>
    </citation>
    <scope>NUCLEOTIDE SEQUENCE</scope>
    <source>
        <strain evidence="4">RS0144</strain>
    </source>
</reference>
<sequence length="403" mass="44929">LLLIAALPAIVLSCADGYNTWVDGRCFRMNYYSSVSYNVAMDQCSTDNARLPAIKSLQENDQFFAALKLYNNFASYSFWLSLSCDGEKYVWADGSEANFTNFAYNYNCTSSTTGRRYFIDNDRLWYESEDGRYYGVNNVVCEGIARSASPCDNFDLLQTGKSTDTCYSLQEQTATWQSAENNCKQMGAHISVIHDQTLNDFIRRTAVAEGLLDGVHIGIQIDNAGNYTWADGSEIDYNNFVPGFPNDAYGNCVAMETGFMPGQWMNVDCYNTRLPYVCTKQAFYATSPQPAGCPVKSQYAPGEEMFSPSFPQAPGVTGCDYLLLEPNTNKRAEVEISFFESNACCDTLTIYDGLFGSNILKTMTGYFPSPVTIRANSNAIRLHWNATSGEHVRGFHAKMNTSF</sequence>
<dbReference type="SUPFAM" id="SSF49854">
    <property type="entry name" value="Spermadhesin, CUB domain"/>
    <property type="match status" value="1"/>
</dbReference>
<dbReference type="EMBL" id="BTSX01000006">
    <property type="protein sequence ID" value="GMT04855.1"/>
    <property type="molecule type" value="Genomic_DNA"/>
</dbReference>
<dbReference type="PANTHER" id="PTHR22991:SF40">
    <property type="entry name" value="PROTEIN CBG13490"/>
    <property type="match status" value="1"/>
</dbReference>
<evidence type="ECO:0000313" key="5">
    <source>
        <dbReference type="Proteomes" id="UP001432027"/>
    </source>
</evidence>
<feature type="domain" description="C-type lectin" evidence="3">
    <location>
        <begin position="22"/>
        <end position="115"/>
    </location>
</feature>
<feature type="domain" description="C-type lectin" evidence="3">
    <location>
        <begin position="162"/>
        <end position="269"/>
    </location>
</feature>
<dbReference type="Gene3D" id="2.60.120.290">
    <property type="entry name" value="Spermadhesin, CUB domain"/>
    <property type="match status" value="1"/>
</dbReference>
<protein>
    <recommendedName>
        <fullName evidence="3">C-type lectin domain-containing protein</fullName>
    </recommendedName>
</protein>
<feature type="signal peptide" evidence="2">
    <location>
        <begin position="1"/>
        <end position="17"/>
    </location>
</feature>
<feature type="non-terminal residue" evidence="4">
    <location>
        <position position="1"/>
    </location>
</feature>
<dbReference type="AlphaFoldDB" id="A0AAV5UEU9"/>
<dbReference type="InterPro" id="IPR035914">
    <property type="entry name" value="Sperma_CUB_dom_sf"/>
</dbReference>
<evidence type="ECO:0000256" key="2">
    <source>
        <dbReference type="SAM" id="SignalP"/>
    </source>
</evidence>
<dbReference type="InterPro" id="IPR016186">
    <property type="entry name" value="C-type_lectin-like/link_sf"/>
</dbReference>
<dbReference type="PROSITE" id="PS50041">
    <property type="entry name" value="C_TYPE_LECTIN_2"/>
    <property type="match status" value="2"/>
</dbReference>
<dbReference type="Proteomes" id="UP001432027">
    <property type="component" value="Unassembled WGS sequence"/>
</dbReference>
<dbReference type="PROSITE" id="PS00615">
    <property type="entry name" value="C_TYPE_LECTIN_1"/>
    <property type="match status" value="1"/>
</dbReference>
<dbReference type="SMART" id="SM00034">
    <property type="entry name" value="CLECT"/>
    <property type="match status" value="2"/>
</dbReference>
<gene>
    <name evidence="4" type="ORF">PENTCL1PPCAC_27029</name>
</gene>
<dbReference type="Gene3D" id="3.10.100.10">
    <property type="entry name" value="Mannose-Binding Protein A, subunit A"/>
    <property type="match status" value="2"/>
</dbReference>
<dbReference type="SUPFAM" id="SSF56436">
    <property type="entry name" value="C-type lectin-like"/>
    <property type="match status" value="2"/>
</dbReference>
<evidence type="ECO:0000313" key="4">
    <source>
        <dbReference type="EMBL" id="GMT04855.1"/>
    </source>
</evidence>
<comment type="caution">
    <text evidence="4">The sequence shown here is derived from an EMBL/GenBank/DDBJ whole genome shotgun (WGS) entry which is preliminary data.</text>
</comment>
<keyword evidence="5" id="KW-1185">Reference proteome</keyword>
<evidence type="ECO:0000259" key="3">
    <source>
        <dbReference type="PROSITE" id="PS50041"/>
    </source>
</evidence>